<gene>
    <name evidence="3" type="ORF">AYI70_g1660</name>
</gene>
<dbReference type="InterPro" id="IPR050693">
    <property type="entry name" value="Hsp70_NEF-Inhibitors"/>
</dbReference>
<protein>
    <submittedName>
        <fullName evidence="3">Nucleotide exchange factor SIL1</fullName>
    </submittedName>
</protein>
<name>A0A1R1YBM6_9FUNG</name>
<sequence>MKVNKFLILNTLAIFCYALDTKELIEKINGGGNSEFLIEQVRDGVEYICDTSKAVEGGYDCYTKQFIPSKDFQEIREGQRVQPGLHYSIDMQTGKKMAKLLEPEPAKKPSLKIIDDVGGKNSKKQKVMQAPDSNSDGLNFDKNPDTSFDVMVVDNPEEQEKIDAKIKEAKEEEIRQVRANFLDARIRNEIKNLQNTNDKEKDHKLDSKTFFEPERSKKEKKLDSLIEFSDFFSNSTGSNIAEYTSKLSKLEELAHDIEFGYSIVSNDIIFNALINRTFTEDFLRNDISAALSTATQDDLKDKNSAINKIRRLSSKHAIILGSAFQNNIEAKKIATTKRDAVNTLLNLLTESNFTETKGRLVYSLSSLVVGYPPAVTVFENSNGLSKLSSVYKNFSLPTMLTFESKPNDALKTPFSLEEMKEFSWLRKKIVAFFEDYFNPDMKPTVSKPNSDTDQKSKSSIISNDQESVKNWCDLIESTFSSLSSSSDPKSKFLESEKRSIASSYALLSNIYPTSCANENIKSFSAL</sequence>
<feature type="region of interest" description="Disordered" evidence="1">
    <location>
        <begin position="115"/>
        <end position="143"/>
    </location>
</feature>
<dbReference type="SUPFAM" id="SSF48371">
    <property type="entry name" value="ARM repeat"/>
    <property type="match status" value="1"/>
</dbReference>
<dbReference type="OrthoDB" id="448649at2759"/>
<comment type="caution">
    <text evidence="3">The sequence shown here is derived from an EMBL/GenBank/DDBJ whole genome shotgun (WGS) entry which is preliminary data.</text>
</comment>
<dbReference type="STRING" id="133412.A0A1R1YBM6"/>
<evidence type="ECO:0000256" key="1">
    <source>
        <dbReference type="SAM" id="MobiDB-lite"/>
    </source>
</evidence>
<dbReference type="AlphaFoldDB" id="A0A1R1YBM6"/>
<dbReference type="Gene3D" id="1.25.10.10">
    <property type="entry name" value="Leucine-rich Repeat Variant"/>
    <property type="match status" value="1"/>
</dbReference>
<evidence type="ECO:0000313" key="4">
    <source>
        <dbReference type="Proteomes" id="UP000187283"/>
    </source>
</evidence>
<dbReference type="GO" id="GO:0000774">
    <property type="term" value="F:adenyl-nucleotide exchange factor activity"/>
    <property type="evidence" value="ECO:0007669"/>
    <property type="project" value="TreeGrafter"/>
</dbReference>
<accession>A0A1R1YBM6</accession>
<dbReference type="InterPro" id="IPR011989">
    <property type="entry name" value="ARM-like"/>
</dbReference>
<feature type="chain" id="PRO_5012774247" evidence="2">
    <location>
        <begin position="19"/>
        <end position="526"/>
    </location>
</feature>
<keyword evidence="2" id="KW-0732">Signal</keyword>
<reference evidence="3 4" key="1">
    <citation type="submission" date="2017-01" db="EMBL/GenBank/DDBJ databases">
        <authorList>
            <person name="Mah S.A."/>
            <person name="Swanson W.J."/>
            <person name="Moy G.W."/>
            <person name="Vacquier V.D."/>
        </authorList>
    </citation>
    <scope>NUCLEOTIDE SEQUENCE [LARGE SCALE GENOMIC DNA]</scope>
    <source>
        <strain evidence="3 4">GSMNP</strain>
    </source>
</reference>
<dbReference type="PANTHER" id="PTHR19316:SF34">
    <property type="entry name" value="NUCLEOTIDE EXCHANGE FACTOR SIL1"/>
    <property type="match status" value="1"/>
</dbReference>
<dbReference type="PANTHER" id="PTHR19316">
    <property type="entry name" value="PROTEIN FOLDING REGULATOR"/>
    <property type="match status" value="1"/>
</dbReference>
<evidence type="ECO:0000256" key="2">
    <source>
        <dbReference type="SAM" id="SignalP"/>
    </source>
</evidence>
<feature type="signal peptide" evidence="2">
    <location>
        <begin position="1"/>
        <end position="18"/>
    </location>
</feature>
<organism evidence="3 4">
    <name type="scientific">Smittium culicis</name>
    <dbReference type="NCBI Taxonomy" id="133412"/>
    <lineage>
        <taxon>Eukaryota</taxon>
        <taxon>Fungi</taxon>
        <taxon>Fungi incertae sedis</taxon>
        <taxon>Zoopagomycota</taxon>
        <taxon>Kickxellomycotina</taxon>
        <taxon>Harpellomycetes</taxon>
        <taxon>Harpellales</taxon>
        <taxon>Legeriomycetaceae</taxon>
        <taxon>Smittium</taxon>
    </lineage>
</organism>
<dbReference type="Proteomes" id="UP000187283">
    <property type="component" value="Unassembled WGS sequence"/>
</dbReference>
<dbReference type="GO" id="GO:0005783">
    <property type="term" value="C:endoplasmic reticulum"/>
    <property type="evidence" value="ECO:0007669"/>
    <property type="project" value="TreeGrafter"/>
</dbReference>
<dbReference type="EMBL" id="LSSN01000366">
    <property type="protein sequence ID" value="OMJ24329.1"/>
    <property type="molecule type" value="Genomic_DNA"/>
</dbReference>
<keyword evidence="4" id="KW-1185">Reference proteome</keyword>
<evidence type="ECO:0000313" key="3">
    <source>
        <dbReference type="EMBL" id="OMJ24329.1"/>
    </source>
</evidence>
<proteinExistence type="predicted"/>
<dbReference type="InterPro" id="IPR016024">
    <property type="entry name" value="ARM-type_fold"/>
</dbReference>